<evidence type="ECO:0000313" key="2">
    <source>
        <dbReference type="EMBL" id="CAB5212350.1"/>
    </source>
</evidence>
<proteinExistence type="predicted"/>
<evidence type="ECO:0000259" key="1">
    <source>
        <dbReference type="Pfam" id="PF14550"/>
    </source>
</evidence>
<dbReference type="InterPro" id="IPR036412">
    <property type="entry name" value="HAD-like_sf"/>
</dbReference>
<dbReference type="EMBL" id="LR798237">
    <property type="protein sequence ID" value="CAB5212350.1"/>
    <property type="molecule type" value="Genomic_DNA"/>
</dbReference>
<feature type="domain" description="Phage-like element PBSX protein XkdF" evidence="1">
    <location>
        <begin position="195"/>
        <end position="321"/>
    </location>
</feature>
<accession>A0A6J7WEB6</accession>
<gene>
    <name evidence="2" type="ORF">UFOVP187_4</name>
</gene>
<reference evidence="2" key="1">
    <citation type="submission" date="2020-05" db="EMBL/GenBank/DDBJ databases">
        <authorList>
            <person name="Chiriac C."/>
            <person name="Salcher M."/>
            <person name="Ghai R."/>
            <person name="Kavagutti S V."/>
        </authorList>
    </citation>
    <scope>NUCLEOTIDE SEQUENCE</scope>
</reference>
<name>A0A6J7WEB6_9CAUD</name>
<organism evidence="2">
    <name type="scientific">uncultured Caudovirales phage</name>
    <dbReference type="NCBI Taxonomy" id="2100421"/>
    <lineage>
        <taxon>Viruses</taxon>
        <taxon>Duplodnaviria</taxon>
        <taxon>Heunggongvirae</taxon>
        <taxon>Uroviricota</taxon>
        <taxon>Caudoviricetes</taxon>
        <taxon>Peduoviridae</taxon>
        <taxon>Maltschvirus</taxon>
        <taxon>Maltschvirus maltsch</taxon>
    </lineage>
</organism>
<protein>
    <submittedName>
        <fullName evidence="2">Phage-like element PBSX protein, XkdF</fullName>
    </submittedName>
</protein>
<sequence>MIKKEKVFELKIEEDDDVSGIDSISLVDEPAIQVNWVSFSKQQMSGQKVSFDYDGTLTTPEGRLKAKELIKNGYDVYIVTARNKGESGPVYRMADQLGISHDKVHFTNGRPKSDTLKLLGIQKHYDNNPDVIDEIKKNAPNVDAEQFDYNVGSIGGYVDPGITKKKPKVIEKGVTKPSMFDNEVDYLFGTESKVKQYFAQDVDKQIVLGPAMIPNEKIFRKDAQGNPYYVYFSPETIKMIADKYMKNKYTDNNDMMHDGTAVPDVFVIESWIKESNNDKSTDYGFEHLPSGTWFVSMKINNPKIWEMVKTHKLNGFSVSGFFSEEAVFKKEDVFLYKVAEILKNIQE</sequence>
<dbReference type="SUPFAM" id="SSF56784">
    <property type="entry name" value="HAD-like"/>
    <property type="match status" value="1"/>
</dbReference>
<dbReference type="InterPro" id="IPR027924">
    <property type="entry name" value="XkdF"/>
</dbReference>
<dbReference type="CDD" id="cd01427">
    <property type="entry name" value="HAD_like"/>
    <property type="match status" value="1"/>
</dbReference>
<dbReference type="Pfam" id="PF14550">
    <property type="entry name" value="Peptidase_S78_2"/>
    <property type="match status" value="1"/>
</dbReference>